<evidence type="ECO:0000256" key="1">
    <source>
        <dbReference type="ARBA" id="ARBA00005054"/>
    </source>
</evidence>
<protein>
    <recommendedName>
        <fullName evidence="4">Phosphoribosylglycinamide formyltransferase</fullName>
        <ecNumber evidence="4">2.1.2.2</ecNumber>
    </recommendedName>
    <alternativeName>
        <fullName evidence="4">5'-phosphoribosylglycinamide transformylase</fullName>
    </alternativeName>
    <alternativeName>
        <fullName evidence="4">GAR transformylase</fullName>
        <shortName evidence="4">GART</shortName>
    </alternativeName>
</protein>
<sequence length="218" mass="23043">MTAGRRRTAILISGRGSNMEALLRATAAPGFPAEAVLVFSNRVDAGGLDIARAAGVEAASLSHRDYPSREAFDRAVDAVLVARGIDLVCLAGFMRVVSPWLCERWLGRMISIHPALLPAFKGLDTHARALDEGVKIHGASVHYVVPELDAGPIIAQAAVPVLDGDTPDALAARVLRQEHIIYPRALAMVASGRVRLEGARAVSRLDTSDSAALTVPDA</sequence>
<dbReference type="HAMAP" id="MF_01930">
    <property type="entry name" value="PurN"/>
    <property type="match status" value="1"/>
</dbReference>
<keyword evidence="7" id="KW-1185">Reference proteome</keyword>
<feature type="domain" description="Formyl transferase N-terminal" evidence="5">
    <location>
        <begin position="7"/>
        <end position="186"/>
    </location>
</feature>
<dbReference type="InterPro" id="IPR036477">
    <property type="entry name" value="Formyl_transf_N_sf"/>
</dbReference>
<dbReference type="GO" id="GO:0006189">
    <property type="term" value="P:'de novo' IMP biosynthetic process"/>
    <property type="evidence" value="ECO:0007669"/>
    <property type="project" value="UniProtKB-UniRule"/>
</dbReference>
<dbReference type="NCBIfam" id="TIGR00639">
    <property type="entry name" value="PurN"/>
    <property type="match status" value="1"/>
</dbReference>
<comment type="function">
    <text evidence="4">Catalyzes the transfer of a formyl group from 10-formyltetrahydrofolate to 5-phospho-ribosyl-glycinamide (GAR), producing 5-phospho-ribosyl-N-formylglycinamide (FGAR) and tetrahydrofolate.</text>
</comment>
<dbReference type="EC" id="2.1.2.2" evidence="4"/>
<dbReference type="GO" id="GO:0005829">
    <property type="term" value="C:cytosol"/>
    <property type="evidence" value="ECO:0007669"/>
    <property type="project" value="TreeGrafter"/>
</dbReference>
<evidence type="ECO:0000313" key="7">
    <source>
        <dbReference type="Proteomes" id="UP000290759"/>
    </source>
</evidence>
<reference evidence="6 7" key="2">
    <citation type="submission" date="2019-02" db="EMBL/GenBank/DDBJ databases">
        <title>'Lichenibacterium ramalinii' gen. nov. sp. nov., 'Lichenibacterium minor' gen. nov. sp. nov.</title>
        <authorList>
            <person name="Pankratov T."/>
        </authorList>
    </citation>
    <scope>NUCLEOTIDE SEQUENCE [LARGE SCALE GENOMIC DNA]</scope>
    <source>
        <strain evidence="6 7">RmlP026</strain>
    </source>
</reference>
<dbReference type="PANTHER" id="PTHR43369:SF2">
    <property type="entry name" value="PHOSPHORIBOSYLGLYCINAMIDE FORMYLTRANSFERASE"/>
    <property type="match status" value="1"/>
</dbReference>
<dbReference type="AlphaFoldDB" id="A0A4Q2U8X6"/>
<dbReference type="EMBL" id="QYBB01000013">
    <property type="protein sequence ID" value="RYC31547.1"/>
    <property type="molecule type" value="Genomic_DNA"/>
</dbReference>
<dbReference type="InterPro" id="IPR004607">
    <property type="entry name" value="GART"/>
</dbReference>
<feature type="binding site" evidence="4">
    <location>
        <position position="69"/>
    </location>
    <ligand>
        <name>(6R)-10-formyltetrahydrofolate</name>
        <dbReference type="ChEBI" id="CHEBI:195366"/>
    </ligand>
</feature>
<accession>A0A4Q2U8X6</accession>
<dbReference type="InterPro" id="IPR002376">
    <property type="entry name" value="Formyl_transf_N"/>
</dbReference>
<dbReference type="RefSeq" id="WP_129227185.1">
    <property type="nucleotide sequence ID" value="NZ_QYBB01000013.1"/>
</dbReference>
<dbReference type="GO" id="GO:0004644">
    <property type="term" value="F:phosphoribosylglycinamide formyltransferase activity"/>
    <property type="evidence" value="ECO:0007669"/>
    <property type="project" value="UniProtKB-UniRule"/>
</dbReference>
<dbReference type="PANTHER" id="PTHR43369">
    <property type="entry name" value="PHOSPHORIBOSYLGLYCINAMIDE FORMYLTRANSFERASE"/>
    <property type="match status" value="1"/>
</dbReference>
<feature type="site" description="Raises pKa of active site His" evidence="4">
    <location>
        <position position="149"/>
    </location>
</feature>
<dbReference type="UniPathway" id="UPA00074">
    <property type="reaction ID" value="UER00126"/>
</dbReference>
<comment type="caution">
    <text evidence="4">Lacks conserved residue(s) required for the propagation of feature annotation.</text>
</comment>
<feature type="active site" description="Proton donor" evidence="4">
    <location>
        <position position="113"/>
    </location>
</feature>
<keyword evidence="3 4" id="KW-0658">Purine biosynthesis</keyword>
<dbReference type="OrthoDB" id="9806170at2"/>
<proteinExistence type="inferred from homology"/>
<comment type="pathway">
    <text evidence="1 4">Purine metabolism; IMP biosynthesis via de novo pathway; N(2)-formyl-N(1)-(5-phospho-D-ribosyl)glycinamide from N(1)-(5-phospho-D-ribosyl)glycinamide (10-formyl THF route): step 1/1.</text>
</comment>
<comment type="similarity">
    <text evidence="4">Belongs to the GART family.</text>
</comment>
<evidence type="ECO:0000313" key="6">
    <source>
        <dbReference type="EMBL" id="RYC31547.1"/>
    </source>
</evidence>
<dbReference type="CDD" id="cd08645">
    <property type="entry name" value="FMT_core_GART"/>
    <property type="match status" value="1"/>
</dbReference>
<comment type="catalytic activity">
    <reaction evidence="4">
        <text>N(1)-(5-phospho-beta-D-ribosyl)glycinamide + (6R)-10-formyltetrahydrofolate = N(2)-formyl-N(1)-(5-phospho-beta-D-ribosyl)glycinamide + (6S)-5,6,7,8-tetrahydrofolate + H(+)</text>
        <dbReference type="Rhea" id="RHEA:15053"/>
        <dbReference type="ChEBI" id="CHEBI:15378"/>
        <dbReference type="ChEBI" id="CHEBI:57453"/>
        <dbReference type="ChEBI" id="CHEBI:143788"/>
        <dbReference type="ChEBI" id="CHEBI:147286"/>
        <dbReference type="ChEBI" id="CHEBI:195366"/>
        <dbReference type="EC" id="2.1.2.2"/>
    </reaction>
</comment>
<name>A0A4Q2U8X6_9HYPH</name>
<dbReference type="Gene3D" id="3.40.50.170">
    <property type="entry name" value="Formyl transferase, N-terminal domain"/>
    <property type="match status" value="1"/>
</dbReference>
<evidence type="ECO:0000256" key="3">
    <source>
        <dbReference type="ARBA" id="ARBA00022755"/>
    </source>
</evidence>
<comment type="caution">
    <text evidence="6">The sequence shown here is derived from an EMBL/GenBank/DDBJ whole genome shotgun (WGS) entry which is preliminary data.</text>
</comment>
<reference evidence="6 7" key="1">
    <citation type="submission" date="2018-12" db="EMBL/GenBank/DDBJ databases">
        <authorList>
            <person name="Grouzdev D.S."/>
            <person name="Krutkina M.S."/>
        </authorList>
    </citation>
    <scope>NUCLEOTIDE SEQUENCE [LARGE SCALE GENOMIC DNA]</scope>
    <source>
        <strain evidence="6 7">RmlP026</strain>
    </source>
</reference>
<dbReference type="SUPFAM" id="SSF53328">
    <property type="entry name" value="Formyltransferase"/>
    <property type="match status" value="1"/>
</dbReference>
<evidence type="ECO:0000256" key="2">
    <source>
        <dbReference type="ARBA" id="ARBA00022679"/>
    </source>
</evidence>
<gene>
    <name evidence="4" type="primary">purN</name>
    <name evidence="6" type="ORF">D3273_12970</name>
</gene>
<evidence type="ECO:0000259" key="5">
    <source>
        <dbReference type="Pfam" id="PF00551"/>
    </source>
</evidence>
<feature type="binding site" evidence="4">
    <location>
        <begin position="16"/>
        <end position="18"/>
    </location>
    <ligand>
        <name>N(1)-(5-phospho-beta-D-ribosyl)glycinamide</name>
        <dbReference type="ChEBI" id="CHEBI:143788"/>
    </ligand>
</feature>
<dbReference type="Pfam" id="PF00551">
    <property type="entry name" value="Formyl_trans_N"/>
    <property type="match status" value="1"/>
</dbReference>
<keyword evidence="2 4" id="KW-0808">Transferase</keyword>
<dbReference type="Proteomes" id="UP000290759">
    <property type="component" value="Unassembled WGS sequence"/>
</dbReference>
<organism evidence="6 7">
    <name type="scientific">Lichenibacterium minor</name>
    <dbReference type="NCBI Taxonomy" id="2316528"/>
    <lineage>
        <taxon>Bacteria</taxon>
        <taxon>Pseudomonadati</taxon>
        <taxon>Pseudomonadota</taxon>
        <taxon>Alphaproteobacteria</taxon>
        <taxon>Hyphomicrobiales</taxon>
        <taxon>Lichenihabitantaceae</taxon>
        <taxon>Lichenibacterium</taxon>
    </lineage>
</organism>
<evidence type="ECO:0000256" key="4">
    <source>
        <dbReference type="HAMAP-Rule" id="MF_01930"/>
    </source>
</evidence>